<sequence length="631" mass="70254">MTDYRAAPANYAETNGTNGRVQGQELDATHILANQHARVSTSGRERDGDAYNSTGDGLGKAGVMPRQSKSKKEVMNMPDDAEFQLAKAFISTVPNGKTFSLYDHLTSVVSHILQTRSSVALDNFESLSAELKRTRFRSELKGAPTSLRDVELASKEVELAIVRAPLFQRLVSEEAAEKDSADMGDIPDIMDLANFWEWAGISFGKDDTFVLFLAIKKLVKEKSLKSVRLWGKIFGTQKNYIIVEAEVKEGVVDPDDELANATLFTNIDAADKLPVNNTNNGDSPIAISKIQEDDEIELPKTKAKSVKPLTKETRSGVNRYVYYTSHFAGGPWTRLPDAVPEHLQCARKIHKYFTGNLTTKIVCHPAFLGTEAHYLRAQIARISSATVLSPNGYYIVDTDEAESEENTQAASIIINPDFEGFDNEQLLNLSNWVHHVQYILPQGRVTWENPNARAENTDESNNDQNDENNANDTDDADDEDESNAADPEIGQALLSAITEDEDHGDIPSWFSRVCSHLSSTKFAPIMLRSTRWPGAVVVAYNDKFANIYVGDGLKDLGSPLQRYLPPKLDQIQKEYGMGEGAESQVDLLVEQSDPTVEQEREFNEKRDAKNSFEDKDGNDEEDNDEEEEEEE</sequence>
<evidence type="ECO:0000256" key="6">
    <source>
        <dbReference type="SAM" id="MobiDB-lite"/>
    </source>
</evidence>
<keyword evidence="5" id="KW-0966">Cell projection</keyword>
<keyword evidence="2" id="KW-0963">Cytoplasm</keyword>
<evidence type="ECO:0000256" key="3">
    <source>
        <dbReference type="ARBA" id="ARBA00023069"/>
    </source>
</evidence>
<dbReference type="PANTHER" id="PTHR13159">
    <property type="entry name" value="RADIAL SPOKEHEAD-RELATED"/>
    <property type="match status" value="1"/>
</dbReference>
<gene>
    <name evidence="7" type="ORF">BASA50_002357</name>
</gene>
<dbReference type="InterPro" id="IPR006802">
    <property type="entry name" value="Radial_spoke"/>
</dbReference>
<protein>
    <recommendedName>
        <fullName evidence="9">Radial spokehead-like protein</fullName>
    </recommendedName>
</protein>
<organism evidence="7 8">
    <name type="scientific">Batrachochytrium salamandrivorans</name>
    <dbReference type="NCBI Taxonomy" id="1357716"/>
    <lineage>
        <taxon>Eukaryota</taxon>
        <taxon>Fungi</taxon>
        <taxon>Fungi incertae sedis</taxon>
        <taxon>Chytridiomycota</taxon>
        <taxon>Chytridiomycota incertae sedis</taxon>
        <taxon>Chytridiomycetes</taxon>
        <taxon>Rhizophydiales</taxon>
        <taxon>Rhizophydiales incertae sedis</taxon>
        <taxon>Batrachochytrium</taxon>
    </lineage>
</organism>
<feature type="region of interest" description="Disordered" evidence="6">
    <location>
        <begin position="36"/>
        <end position="70"/>
    </location>
</feature>
<evidence type="ECO:0000256" key="1">
    <source>
        <dbReference type="ARBA" id="ARBA00004430"/>
    </source>
</evidence>
<evidence type="ECO:0000256" key="2">
    <source>
        <dbReference type="ARBA" id="ARBA00022490"/>
    </source>
</evidence>
<feature type="compositionally biased region" description="Acidic residues" evidence="6">
    <location>
        <begin position="472"/>
        <end position="483"/>
    </location>
</feature>
<name>A0ABQ8FLM8_9FUNG</name>
<keyword evidence="4" id="KW-0206">Cytoskeleton</keyword>
<evidence type="ECO:0000256" key="4">
    <source>
        <dbReference type="ARBA" id="ARBA00023212"/>
    </source>
</evidence>
<dbReference type="PANTHER" id="PTHR13159:SF0">
    <property type="entry name" value="RADIAL SPOKE HEAD 6 HOMOLOG A"/>
    <property type="match status" value="1"/>
</dbReference>
<dbReference type="EMBL" id="JAFCIX010000040">
    <property type="protein sequence ID" value="KAH6600346.1"/>
    <property type="molecule type" value="Genomic_DNA"/>
</dbReference>
<dbReference type="CDD" id="cd22963">
    <property type="entry name" value="DD_CrRSP4-like"/>
    <property type="match status" value="1"/>
</dbReference>
<feature type="region of interest" description="Disordered" evidence="6">
    <location>
        <begin position="585"/>
        <end position="631"/>
    </location>
</feature>
<evidence type="ECO:0008006" key="9">
    <source>
        <dbReference type="Google" id="ProtNLM"/>
    </source>
</evidence>
<keyword evidence="8" id="KW-1185">Reference proteome</keyword>
<reference evidence="7 8" key="1">
    <citation type="submission" date="2021-02" db="EMBL/GenBank/DDBJ databases">
        <title>Variation within the Batrachochytrium salamandrivorans European outbreak.</title>
        <authorList>
            <person name="Kelly M."/>
            <person name="Pasmans F."/>
            <person name="Shea T.P."/>
            <person name="Munoz J.F."/>
            <person name="Carranza S."/>
            <person name="Cuomo C.A."/>
            <person name="Martel A."/>
        </authorList>
    </citation>
    <scope>NUCLEOTIDE SEQUENCE [LARGE SCALE GENOMIC DNA]</scope>
    <source>
        <strain evidence="7 8">AMFP18/2</strain>
    </source>
</reference>
<comment type="subcellular location">
    <subcellularLocation>
        <location evidence="1">Cytoplasm</location>
        <location evidence="1">Cytoskeleton</location>
        <location evidence="1">Cilium axoneme</location>
    </subcellularLocation>
</comment>
<feature type="region of interest" description="Disordered" evidence="6">
    <location>
        <begin position="453"/>
        <end position="484"/>
    </location>
</feature>
<evidence type="ECO:0000313" key="8">
    <source>
        <dbReference type="Proteomes" id="UP001648503"/>
    </source>
</evidence>
<feature type="compositionally biased region" description="Acidic residues" evidence="6">
    <location>
        <begin position="616"/>
        <end position="631"/>
    </location>
</feature>
<proteinExistence type="predicted"/>
<dbReference type="Pfam" id="PF04712">
    <property type="entry name" value="Radial_spoke"/>
    <property type="match status" value="1"/>
</dbReference>
<feature type="compositionally biased region" description="Acidic residues" evidence="6">
    <location>
        <begin position="457"/>
        <end position="466"/>
    </location>
</feature>
<accession>A0ABQ8FLM8</accession>
<evidence type="ECO:0000313" key="7">
    <source>
        <dbReference type="EMBL" id="KAH6600346.1"/>
    </source>
</evidence>
<comment type="caution">
    <text evidence="7">The sequence shown here is derived from an EMBL/GenBank/DDBJ whole genome shotgun (WGS) entry which is preliminary data.</text>
</comment>
<keyword evidence="3" id="KW-0969">Cilium</keyword>
<feature type="region of interest" description="Disordered" evidence="6">
    <location>
        <begin position="1"/>
        <end position="20"/>
    </location>
</feature>
<dbReference type="Proteomes" id="UP001648503">
    <property type="component" value="Unassembled WGS sequence"/>
</dbReference>
<feature type="compositionally biased region" description="Basic and acidic residues" evidence="6">
    <location>
        <begin position="597"/>
        <end position="615"/>
    </location>
</feature>
<evidence type="ECO:0000256" key="5">
    <source>
        <dbReference type="ARBA" id="ARBA00023273"/>
    </source>
</evidence>